<feature type="region of interest" description="Disordered" evidence="1">
    <location>
        <begin position="101"/>
        <end position="124"/>
    </location>
</feature>
<feature type="region of interest" description="Disordered" evidence="1">
    <location>
        <begin position="40"/>
        <end position="65"/>
    </location>
</feature>
<keyword evidence="3" id="KW-1185">Reference proteome</keyword>
<evidence type="ECO:0000313" key="2">
    <source>
        <dbReference type="EMBL" id="KAK7483222.1"/>
    </source>
</evidence>
<sequence>MAKRGYGQVNREIHVIHMTGMERVAHQCCMKYRARGYRAGQETGHTGESGDTGSSGRGCTPVKQGTLGWEGEGAQWANQERVHTGDSGLTGRGCTLVNQDTGSSVKGCTPVEKGHTSESGDTGLAGRGCTLVNQG</sequence>
<dbReference type="EMBL" id="JACVVK020000230">
    <property type="protein sequence ID" value="KAK7483222.1"/>
    <property type="molecule type" value="Genomic_DNA"/>
</dbReference>
<feature type="compositionally biased region" description="Polar residues" evidence="1">
    <location>
        <begin position="43"/>
        <end position="54"/>
    </location>
</feature>
<evidence type="ECO:0000313" key="3">
    <source>
        <dbReference type="Proteomes" id="UP001519460"/>
    </source>
</evidence>
<organism evidence="2 3">
    <name type="scientific">Batillaria attramentaria</name>
    <dbReference type="NCBI Taxonomy" id="370345"/>
    <lineage>
        <taxon>Eukaryota</taxon>
        <taxon>Metazoa</taxon>
        <taxon>Spiralia</taxon>
        <taxon>Lophotrochozoa</taxon>
        <taxon>Mollusca</taxon>
        <taxon>Gastropoda</taxon>
        <taxon>Caenogastropoda</taxon>
        <taxon>Sorbeoconcha</taxon>
        <taxon>Cerithioidea</taxon>
        <taxon>Batillariidae</taxon>
        <taxon>Batillaria</taxon>
    </lineage>
</organism>
<proteinExistence type="predicted"/>
<dbReference type="Proteomes" id="UP001519460">
    <property type="component" value="Unassembled WGS sequence"/>
</dbReference>
<name>A0ABD0K811_9CAEN</name>
<comment type="caution">
    <text evidence="2">The sequence shown here is derived from an EMBL/GenBank/DDBJ whole genome shotgun (WGS) entry which is preliminary data.</text>
</comment>
<dbReference type="AlphaFoldDB" id="A0ABD0K811"/>
<accession>A0ABD0K811</accession>
<evidence type="ECO:0000256" key="1">
    <source>
        <dbReference type="SAM" id="MobiDB-lite"/>
    </source>
</evidence>
<protein>
    <submittedName>
        <fullName evidence="2">Uncharacterized protein</fullName>
    </submittedName>
</protein>
<reference evidence="2 3" key="1">
    <citation type="journal article" date="2023" name="Sci. Data">
        <title>Genome assembly of the Korean intertidal mud-creeper Batillaria attramentaria.</title>
        <authorList>
            <person name="Patra A.K."/>
            <person name="Ho P.T."/>
            <person name="Jun S."/>
            <person name="Lee S.J."/>
            <person name="Kim Y."/>
            <person name="Won Y.J."/>
        </authorList>
    </citation>
    <scope>NUCLEOTIDE SEQUENCE [LARGE SCALE GENOMIC DNA]</scope>
    <source>
        <strain evidence="2">Wonlab-2016</strain>
    </source>
</reference>
<gene>
    <name evidence="2" type="ORF">BaRGS_00025515</name>
</gene>